<keyword evidence="1" id="KW-1133">Transmembrane helix</keyword>
<evidence type="ECO:0000256" key="1">
    <source>
        <dbReference type="SAM" id="Phobius"/>
    </source>
</evidence>
<evidence type="ECO:0008006" key="4">
    <source>
        <dbReference type="Google" id="ProtNLM"/>
    </source>
</evidence>
<accession>A0ABP3F0W9</accession>
<keyword evidence="1" id="KW-0472">Membrane</keyword>
<evidence type="ECO:0000313" key="2">
    <source>
        <dbReference type="EMBL" id="GAA0290510.1"/>
    </source>
</evidence>
<evidence type="ECO:0000313" key="3">
    <source>
        <dbReference type="Proteomes" id="UP001501867"/>
    </source>
</evidence>
<proteinExistence type="predicted"/>
<organism evidence="2 3">
    <name type="scientific">Streptomyces polychromogenes</name>
    <dbReference type="NCBI Taxonomy" id="67342"/>
    <lineage>
        <taxon>Bacteria</taxon>
        <taxon>Bacillati</taxon>
        <taxon>Actinomycetota</taxon>
        <taxon>Actinomycetes</taxon>
        <taxon>Kitasatosporales</taxon>
        <taxon>Streptomycetaceae</taxon>
        <taxon>Streptomyces</taxon>
    </lineage>
</organism>
<protein>
    <recommendedName>
        <fullName evidence="4">ABC transporter permease</fullName>
    </recommendedName>
</protein>
<dbReference type="EMBL" id="BAAABV010000015">
    <property type="protein sequence ID" value="GAA0290510.1"/>
    <property type="molecule type" value="Genomic_DNA"/>
</dbReference>
<name>A0ABP3F0W9_9ACTN</name>
<sequence length="81" mass="8707">MSPGRRLATAPGRALLVRSEQSGPVGVVHRVLTAAFGRRAMVVTAVFLPVLVVFMLFGLDALENALFPGQAERSSTEREDL</sequence>
<reference evidence="3" key="1">
    <citation type="journal article" date="2019" name="Int. J. Syst. Evol. Microbiol.">
        <title>The Global Catalogue of Microorganisms (GCM) 10K type strain sequencing project: providing services to taxonomists for standard genome sequencing and annotation.</title>
        <authorList>
            <consortium name="The Broad Institute Genomics Platform"/>
            <consortium name="The Broad Institute Genome Sequencing Center for Infectious Disease"/>
            <person name="Wu L."/>
            <person name="Ma J."/>
        </authorList>
    </citation>
    <scope>NUCLEOTIDE SEQUENCE [LARGE SCALE GENOMIC DNA]</scope>
    <source>
        <strain evidence="3">JCM 4505</strain>
    </source>
</reference>
<feature type="transmembrane region" description="Helical" evidence="1">
    <location>
        <begin position="40"/>
        <end position="59"/>
    </location>
</feature>
<gene>
    <name evidence="2" type="ORF">GCM10010302_31330</name>
</gene>
<keyword evidence="3" id="KW-1185">Reference proteome</keyword>
<comment type="caution">
    <text evidence="2">The sequence shown here is derived from an EMBL/GenBank/DDBJ whole genome shotgun (WGS) entry which is preliminary data.</text>
</comment>
<keyword evidence="1" id="KW-0812">Transmembrane</keyword>
<dbReference type="Proteomes" id="UP001501867">
    <property type="component" value="Unassembled WGS sequence"/>
</dbReference>